<proteinExistence type="predicted"/>
<evidence type="ECO:0000256" key="1">
    <source>
        <dbReference type="SAM" id="MobiDB-lite"/>
    </source>
</evidence>
<keyword evidence="3" id="KW-1185">Reference proteome</keyword>
<dbReference type="EMBL" id="OX459120">
    <property type="protein sequence ID" value="CAI9099501.1"/>
    <property type="molecule type" value="Genomic_DNA"/>
</dbReference>
<sequence length="76" mass="8117">MARGRGRGGPVTKEPSRSSVKESDNSTNHLGETSSRARLRCDGRTEGNCDGAVVVPAAGVKLGFMQKTTKALKRTW</sequence>
<evidence type="ECO:0000313" key="3">
    <source>
        <dbReference type="Proteomes" id="UP001161247"/>
    </source>
</evidence>
<protein>
    <submittedName>
        <fullName evidence="2">OLC1v1036334C1</fullName>
    </submittedName>
</protein>
<name>A0AAV1CWB1_OLDCO</name>
<accession>A0AAV1CWB1</accession>
<gene>
    <name evidence="2" type="ORF">OLC1_LOCUS9514</name>
</gene>
<dbReference type="AlphaFoldDB" id="A0AAV1CWB1"/>
<evidence type="ECO:0000313" key="2">
    <source>
        <dbReference type="EMBL" id="CAI9099501.1"/>
    </source>
</evidence>
<feature type="compositionally biased region" description="Basic and acidic residues" evidence="1">
    <location>
        <begin position="14"/>
        <end position="24"/>
    </location>
</feature>
<feature type="region of interest" description="Disordered" evidence="1">
    <location>
        <begin position="1"/>
        <end position="46"/>
    </location>
</feature>
<reference evidence="2" key="1">
    <citation type="submission" date="2023-03" db="EMBL/GenBank/DDBJ databases">
        <authorList>
            <person name="Julca I."/>
        </authorList>
    </citation>
    <scope>NUCLEOTIDE SEQUENCE</scope>
</reference>
<dbReference type="Proteomes" id="UP001161247">
    <property type="component" value="Chromosome 3"/>
</dbReference>
<organism evidence="2 3">
    <name type="scientific">Oldenlandia corymbosa var. corymbosa</name>
    <dbReference type="NCBI Taxonomy" id="529605"/>
    <lineage>
        <taxon>Eukaryota</taxon>
        <taxon>Viridiplantae</taxon>
        <taxon>Streptophyta</taxon>
        <taxon>Embryophyta</taxon>
        <taxon>Tracheophyta</taxon>
        <taxon>Spermatophyta</taxon>
        <taxon>Magnoliopsida</taxon>
        <taxon>eudicotyledons</taxon>
        <taxon>Gunneridae</taxon>
        <taxon>Pentapetalae</taxon>
        <taxon>asterids</taxon>
        <taxon>lamiids</taxon>
        <taxon>Gentianales</taxon>
        <taxon>Rubiaceae</taxon>
        <taxon>Rubioideae</taxon>
        <taxon>Spermacoceae</taxon>
        <taxon>Hedyotis-Oldenlandia complex</taxon>
        <taxon>Oldenlandia</taxon>
    </lineage>
</organism>
<feature type="compositionally biased region" description="Polar residues" evidence="1">
    <location>
        <begin position="25"/>
        <end position="36"/>
    </location>
</feature>